<evidence type="ECO:0000259" key="2">
    <source>
        <dbReference type="Pfam" id="PF08242"/>
    </source>
</evidence>
<dbReference type="CDD" id="cd02440">
    <property type="entry name" value="AdoMet_MTases"/>
    <property type="match status" value="1"/>
</dbReference>
<dbReference type="SUPFAM" id="SSF53335">
    <property type="entry name" value="S-adenosyl-L-methionine-dependent methyltransferases"/>
    <property type="match status" value="1"/>
</dbReference>
<evidence type="ECO:0000256" key="1">
    <source>
        <dbReference type="ARBA" id="ARBA00022679"/>
    </source>
</evidence>
<dbReference type="EMBL" id="QPMT01000001">
    <property type="protein sequence ID" value="KAF4867033.1"/>
    <property type="molecule type" value="Genomic_DNA"/>
</dbReference>
<dbReference type="InterPro" id="IPR013217">
    <property type="entry name" value="Methyltransf_12"/>
</dbReference>
<dbReference type="Gene3D" id="3.40.50.150">
    <property type="entry name" value="Vaccinia Virus protein VP39"/>
    <property type="match status" value="1"/>
</dbReference>
<organism evidence="4 5">
    <name type="scientific">Colletotrichum siamense</name>
    <name type="common">Anthracnose fungus</name>
    <dbReference type="NCBI Taxonomy" id="690259"/>
    <lineage>
        <taxon>Eukaryota</taxon>
        <taxon>Fungi</taxon>
        <taxon>Dikarya</taxon>
        <taxon>Ascomycota</taxon>
        <taxon>Pezizomycotina</taxon>
        <taxon>Sordariomycetes</taxon>
        <taxon>Hypocreomycetidae</taxon>
        <taxon>Glomerellales</taxon>
        <taxon>Glomerellaceae</taxon>
        <taxon>Colletotrichum</taxon>
        <taxon>Colletotrichum gloeosporioides species complex</taxon>
    </lineage>
</organism>
<feature type="domain" description="Methyltransferase type 12" evidence="2">
    <location>
        <begin position="213"/>
        <end position="314"/>
    </location>
</feature>
<dbReference type="AlphaFoldDB" id="A0A9P5F6A6"/>
<proteinExistence type="predicted"/>
<dbReference type="PANTHER" id="PTHR45681:SF6">
    <property type="entry name" value="POLYKETIDE SYNTHASE 37"/>
    <property type="match status" value="1"/>
</dbReference>
<evidence type="ECO:0000313" key="4">
    <source>
        <dbReference type="EMBL" id="KAF4867033.1"/>
    </source>
</evidence>
<evidence type="ECO:0000259" key="3">
    <source>
        <dbReference type="Pfam" id="PF18558"/>
    </source>
</evidence>
<feature type="domain" description="Methyltransferase fungal type helix-turn-helix" evidence="3">
    <location>
        <begin position="37"/>
        <end position="114"/>
    </location>
</feature>
<reference evidence="4" key="1">
    <citation type="submission" date="2019-06" db="EMBL/GenBank/DDBJ databases">
        <authorList>
            <person name="Gan P."/>
            <person name="Shirasu K."/>
        </authorList>
    </citation>
    <scope>NUCLEOTIDE SEQUENCE [LARGE SCALE GENOMIC DNA]</scope>
    <source>
        <strain evidence="4">CAD2</strain>
    </source>
</reference>
<accession>A0A9P5F6A6</accession>
<protein>
    <submittedName>
        <fullName evidence="4">Methylphloroacetophenone synthase</fullName>
    </submittedName>
</protein>
<evidence type="ECO:0000313" key="5">
    <source>
        <dbReference type="Proteomes" id="UP000711996"/>
    </source>
</evidence>
<gene>
    <name evidence="4" type="primary">mpas-2</name>
    <name evidence="4" type="ORF">CGCSCA2_v000096</name>
</gene>
<dbReference type="InterPro" id="IPR029063">
    <property type="entry name" value="SAM-dependent_MTases_sf"/>
</dbReference>
<keyword evidence="1" id="KW-0808">Transferase</keyword>
<dbReference type="InterPro" id="IPR041068">
    <property type="entry name" value="HTH_51"/>
</dbReference>
<name>A0A9P5F6A6_COLSI</name>
<dbReference type="OrthoDB" id="329835at2759"/>
<dbReference type="PANTHER" id="PTHR45681">
    <property type="entry name" value="POLYKETIDE SYNTHASE 44-RELATED"/>
    <property type="match status" value="1"/>
</dbReference>
<keyword evidence="5" id="KW-1185">Reference proteome</keyword>
<comment type="caution">
    <text evidence="4">The sequence shown here is derived from an EMBL/GenBank/DDBJ whole genome shotgun (WGS) entry which is preliminary data.</text>
</comment>
<dbReference type="InterPro" id="IPR050444">
    <property type="entry name" value="Polyketide_Synthase"/>
</dbReference>
<dbReference type="Pfam" id="PF08242">
    <property type="entry name" value="Methyltransf_12"/>
    <property type="match status" value="1"/>
</dbReference>
<dbReference type="GO" id="GO:0016740">
    <property type="term" value="F:transferase activity"/>
    <property type="evidence" value="ECO:0007669"/>
    <property type="project" value="UniProtKB-KW"/>
</dbReference>
<dbReference type="Proteomes" id="UP000711996">
    <property type="component" value="Unassembled WGS sequence"/>
</dbReference>
<sequence>MVSTLNKPRQPTPVAESPVALQKIRDTFKNSTDLVLGFSDEAGCSGFWDEVFPTQQQLVLAFVTESLARMGCNLDALAPGEALEITNTLPKHQNLLQIIYKILQDGGLVKSQHGRFLRTYQPVDKIPSWAIYNQLIRDHPLHNSEHELLQVAGSKLAECLTGAIEPLSLIFGKSRGLLQEFYTNAPMFVAASKFACEIIGRAFAGVTSRVEILEVGAGLGGTTKYVLDKLVENAVPFTYTYTDISSSFLAEAKKRYAHLPPGSVDFVPLDIEKTPPEKLCGRFHAVLSSNCVHATRSLAASCGNIRKLLRPGGFVVLVEFTTRLSWLDLVFGLLEGWWRFDDGRTHCLADEHLWESTLKAVGFENVLWSDAEGNDKPNPQTLVAF</sequence>
<dbReference type="Pfam" id="PF18558">
    <property type="entry name" value="HTH_51"/>
    <property type="match status" value="1"/>
</dbReference>